<gene>
    <name evidence="4" type="ORF">Voc01_073210</name>
</gene>
<name>A0A8J3ZYD1_9ACTN</name>
<keyword evidence="2 4" id="KW-0067">ATP-binding</keyword>
<dbReference type="PROSITE" id="PS00211">
    <property type="entry name" value="ABC_TRANSPORTER_1"/>
    <property type="match status" value="1"/>
</dbReference>
<evidence type="ECO:0000256" key="2">
    <source>
        <dbReference type="ARBA" id="ARBA00022840"/>
    </source>
</evidence>
<comment type="caution">
    <text evidence="4">The sequence shown here is derived from an EMBL/GenBank/DDBJ whole genome shotgun (WGS) entry which is preliminary data.</text>
</comment>
<sequence>MTATDRVPALRVVDAVKRFGLVVALDGVDLEVHHGEVLALLGDNGAGKSTLIKCISGVHRLDSGRIEIDGTPVDLHSPAAARAHGIETVYQDLALFDNLDPAANFYAGREAAGPRWLPRGLRVLRRRAMAEATADVLSRLQVQVHAGQSTVGLLSGGQRQAIAVARAAAFDSRIVILDEPTAALGLRESRRVLDLIVRLRDEGRAVIVISHAMDHVIEIADRAAVMRRGRKVGEEVPNPETRQRIVSLIVGA</sequence>
<evidence type="ECO:0000259" key="3">
    <source>
        <dbReference type="PROSITE" id="PS50893"/>
    </source>
</evidence>
<keyword evidence="5" id="KW-1185">Reference proteome</keyword>
<dbReference type="CDD" id="cd03216">
    <property type="entry name" value="ABC_Carb_Monos_I"/>
    <property type="match status" value="1"/>
</dbReference>
<dbReference type="PANTHER" id="PTHR43790">
    <property type="entry name" value="CARBOHYDRATE TRANSPORT ATP-BINDING PROTEIN MG119-RELATED"/>
    <property type="match status" value="1"/>
</dbReference>
<dbReference type="InterPro" id="IPR003593">
    <property type="entry name" value="AAA+_ATPase"/>
</dbReference>
<dbReference type="InterPro" id="IPR017871">
    <property type="entry name" value="ABC_transporter-like_CS"/>
</dbReference>
<keyword evidence="1" id="KW-0547">Nucleotide-binding</keyword>
<dbReference type="RefSeq" id="WP_203932262.1">
    <property type="nucleotide sequence ID" value="NZ_BOPH01000101.1"/>
</dbReference>
<dbReference type="Gene3D" id="3.40.50.300">
    <property type="entry name" value="P-loop containing nucleotide triphosphate hydrolases"/>
    <property type="match status" value="1"/>
</dbReference>
<dbReference type="PROSITE" id="PS50893">
    <property type="entry name" value="ABC_TRANSPORTER_2"/>
    <property type="match status" value="1"/>
</dbReference>
<dbReference type="GO" id="GO:0005524">
    <property type="term" value="F:ATP binding"/>
    <property type="evidence" value="ECO:0007669"/>
    <property type="project" value="UniProtKB-KW"/>
</dbReference>
<dbReference type="InterPro" id="IPR027417">
    <property type="entry name" value="P-loop_NTPase"/>
</dbReference>
<organism evidence="4 5">
    <name type="scientific">Virgisporangium ochraceum</name>
    <dbReference type="NCBI Taxonomy" id="65505"/>
    <lineage>
        <taxon>Bacteria</taxon>
        <taxon>Bacillati</taxon>
        <taxon>Actinomycetota</taxon>
        <taxon>Actinomycetes</taxon>
        <taxon>Micromonosporales</taxon>
        <taxon>Micromonosporaceae</taxon>
        <taxon>Virgisporangium</taxon>
    </lineage>
</organism>
<accession>A0A8J3ZYD1</accession>
<protein>
    <submittedName>
        <fullName evidence="4">Sugar ABC transporter ATP-binding protein</fullName>
    </submittedName>
</protein>
<dbReference type="GO" id="GO:0016887">
    <property type="term" value="F:ATP hydrolysis activity"/>
    <property type="evidence" value="ECO:0007669"/>
    <property type="project" value="InterPro"/>
</dbReference>
<proteinExistence type="predicted"/>
<reference evidence="4" key="1">
    <citation type="submission" date="2021-01" db="EMBL/GenBank/DDBJ databases">
        <title>Whole genome shotgun sequence of Virgisporangium ochraceum NBRC 16418.</title>
        <authorList>
            <person name="Komaki H."/>
            <person name="Tamura T."/>
        </authorList>
    </citation>
    <scope>NUCLEOTIDE SEQUENCE</scope>
    <source>
        <strain evidence="4">NBRC 16418</strain>
    </source>
</reference>
<evidence type="ECO:0000313" key="4">
    <source>
        <dbReference type="EMBL" id="GIJ72404.1"/>
    </source>
</evidence>
<dbReference type="InterPro" id="IPR003439">
    <property type="entry name" value="ABC_transporter-like_ATP-bd"/>
</dbReference>
<dbReference type="AlphaFoldDB" id="A0A8J3ZYD1"/>
<evidence type="ECO:0000313" key="5">
    <source>
        <dbReference type="Proteomes" id="UP000635606"/>
    </source>
</evidence>
<dbReference type="PANTHER" id="PTHR43790:SF8">
    <property type="entry name" value="SUGAR ABC TRANSPORTER ATP-BINDING PROTEIN"/>
    <property type="match status" value="1"/>
</dbReference>
<dbReference type="SUPFAM" id="SSF52540">
    <property type="entry name" value="P-loop containing nucleoside triphosphate hydrolases"/>
    <property type="match status" value="1"/>
</dbReference>
<dbReference type="InterPro" id="IPR050107">
    <property type="entry name" value="ABC_carbohydrate_import_ATPase"/>
</dbReference>
<dbReference type="Proteomes" id="UP000635606">
    <property type="component" value="Unassembled WGS sequence"/>
</dbReference>
<dbReference type="EMBL" id="BOPH01000101">
    <property type="protein sequence ID" value="GIJ72404.1"/>
    <property type="molecule type" value="Genomic_DNA"/>
</dbReference>
<feature type="domain" description="ABC transporter" evidence="3">
    <location>
        <begin position="10"/>
        <end position="248"/>
    </location>
</feature>
<evidence type="ECO:0000256" key="1">
    <source>
        <dbReference type="ARBA" id="ARBA00022741"/>
    </source>
</evidence>
<dbReference type="SMART" id="SM00382">
    <property type="entry name" value="AAA"/>
    <property type="match status" value="1"/>
</dbReference>
<dbReference type="Pfam" id="PF00005">
    <property type="entry name" value="ABC_tran"/>
    <property type="match status" value="1"/>
</dbReference>